<proteinExistence type="predicted"/>
<evidence type="ECO:0000313" key="2">
    <source>
        <dbReference type="EMBL" id="CAB4135590.1"/>
    </source>
</evidence>
<dbReference type="InterPro" id="IPR013321">
    <property type="entry name" value="Arc_rbn_hlx_hlx"/>
</dbReference>
<reference evidence="2" key="1">
    <citation type="submission" date="2020-04" db="EMBL/GenBank/DDBJ databases">
        <authorList>
            <person name="Chiriac C."/>
            <person name="Salcher M."/>
            <person name="Ghai R."/>
            <person name="Kavagutti S V."/>
        </authorList>
    </citation>
    <scope>NUCLEOTIDE SEQUENCE</scope>
</reference>
<dbReference type="SUPFAM" id="SSF47598">
    <property type="entry name" value="Ribbon-helix-helix"/>
    <property type="match status" value="1"/>
</dbReference>
<gene>
    <name evidence="2" type="ORF">UFOVP285_79</name>
</gene>
<accession>A0A6J5LRE9</accession>
<dbReference type="EMBL" id="LR796300">
    <property type="protein sequence ID" value="CAB4135590.1"/>
    <property type="molecule type" value="Genomic_DNA"/>
</dbReference>
<organism evidence="2">
    <name type="scientific">uncultured Caudovirales phage</name>
    <dbReference type="NCBI Taxonomy" id="2100421"/>
    <lineage>
        <taxon>Viruses</taxon>
        <taxon>Duplodnaviria</taxon>
        <taxon>Heunggongvirae</taxon>
        <taxon>Uroviricota</taxon>
        <taxon>Caudoviricetes</taxon>
        <taxon>Peduoviridae</taxon>
        <taxon>Maltschvirus</taxon>
        <taxon>Maltschvirus maltsch</taxon>
    </lineage>
</organism>
<sequence length="52" mass="6021">MRRHNFFLPDEVVEELKEVAHEERTTMSDLIRKAIAYFLDGRRTNSDSAPGA</sequence>
<name>A0A6J5LRE9_9CAUD</name>
<evidence type="ECO:0000259" key="1">
    <source>
        <dbReference type="Pfam" id="PF01402"/>
    </source>
</evidence>
<dbReference type="GO" id="GO:0006355">
    <property type="term" value="P:regulation of DNA-templated transcription"/>
    <property type="evidence" value="ECO:0007669"/>
    <property type="project" value="InterPro"/>
</dbReference>
<dbReference type="CDD" id="cd21631">
    <property type="entry name" value="RHH_CopG_NikR-like"/>
    <property type="match status" value="1"/>
</dbReference>
<feature type="domain" description="Ribbon-helix-helix protein CopG" evidence="1">
    <location>
        <begin position="8"/>
        <end position="40"/>
    </location>
</feature>
<dbReference type="Pfam" id="PF01402">
    <property type="entry name" value="RHH_1"/>
    <property type="match status" value="1"/>
</dbReference>
<protein>
    <submittedName>
        <fullName evidence="2">Ribbon-helix-helix protein, CopG</fullName>
    </submittedName>
</protein>
<dbReference type="Gene3D" id="1.10.1220.10">
    <property type="entry name" value="Met repressor-like"/>
    <property type="match status" value="1"/>
</dbReference>
<dbReference type="InterPro" id="IPR002145">
    <property type="entry name" value="CopG"/>
</dbReference>
<dbReference type="InterPro" id="IPR010985">
    <property type="entry name" value="Ribbon_hlx_hlx"/>
</dbReference>